<keyword evidence="4" id="KW-1185">Reference proteome</keyword>
<dbReference type="PANTHER" id="PTHR46648">
    <property type="entry name" value="HIT FAMILY PROTEIN 1"/>
    <property type="match status" value="1"/>
</dbReference>
<dbReference type="InterPro" id="IPR001310">
    <property type="entry name" value="Histidine_triad_HIT"/>
</dbReference>
<keyword evidence="3" id="KW-0808">Transferase</keyword>
<organism evidence="3 4">
    <name type="scientific">Ornithinimicrobium kibberense</name>
    <dbReference type="NCBI Taxonomy" id="282060"/>
    <lineage>
        <taxon>Bacteria</taxon>
        <taxon>Bacillati</taxon>
        <taxon>Actinomycetota</taxon>
        <taxon>Actinomycetes</taxon>
        <taxon>Micrococcales</taxon>
        <taxon>Ornithinimicrobiaceae</taxon>
        <taxon>Ornithinimicrobium</taxon>
    </lineage>
</organism>
<reference evidence="3 4" key="1">
    <citation type="submission" date="2024-09" db="EMBL/GenBank/DDBJ databases">
        <authorList>
            <person name="Sun Q."/>
            <person name="Mori K."/>
        </authorList>
    </citation>
    <scope>NUCLEOTIDE SEQUENCE [LARGE SCALE GENOMIC DNA]</scope>
    <source>
        <strain evidence="3 4">JCM 12763</strain>
    </source>
</reference>
<evidence type="ECO:0000313" key="4">
    <source>
        <dbReference type="Proteomes" id="UP001589613"/>
    </source>
</evidence>
<dbReference type="InterPro" id="IPR011146">
    <property type="entry name" value="HIT-like"/>
</dbReference>
<dbReference type="InterPro" id="IPR036265">
    <property type="entry name" value="HIT-like_sf"/>
</dbReference>
<keyword evidence="3" id="KW-0489">Methyltransferase</keyword>
<dbReference type="PANTHER" id="PTHR46648:SF1">
    <property type="entry name" value="ADENOSINE 5'-MONOPHOSPHORAMIDASE HNT1"/>
    <property type="match status" value="1"/>
</dbReference>
<dbReference type="Proteomes" id="UP001589613">
    <property type="component" value="Unassembled WGS sequence"/>
</dbReference>
<dbReference type="Gene3D" id="3.30.428.10">
    <property type="entry name" value="HIT-like"/>
    <property type="match status" value="1"/>
</dbReference>
<proteinExistence type="predicted"/>
<dbReference type="GO" id="GO:0032259">
    <property type="term" value="P:methylation"/>
    <property type="evidence" value="ECO:0007669"/>
    <property type="project" value="UniProtKB-KW"/>
</dbReference>
<name>A0ABV5UZC4_9MICO</name>
<dbReference type="PRINTS" id="PR00332">
    <property type="entry name" value="HISTRIAD"/>
</dbReference>
<protein>
    <submittedName>
        <fullName evidence="3">HIT family protein</fullName>
        <ecNumber evidence="3">2.1.1.-</ecNumber>
    </submittedName>
</protein>
<dbReference type="PROSITE" id="PS51084">
    <property type="entry name" value="HIT_2"/>
    <property type="match status" value="1"/>
</dbReference>
<dbReference type="RefSeq" id="WP_141339174.1">
    <property type="nucleotide sequence ID" value="NZ_JBHMAX010000005.1"/>
</dbReference>
<feature type="short sequence motif" description="Histidine triad motif" evidence="1">
    <location>
        <begin position="106"/>
        <end position="110"/>
    </location>
</feature>
<gene>
    <name evidence="3" type="ORF">ACFFN0_02520</name>
</gene>
<sequence length="147" mass="16055">MTRPGEPVTGGCVFCDIVAGQEETSLVHEDDTVVAFMDLHPVTPGHVLVVPRAHAVGLEDLDEDTGAQVWSVGHRLARALRRSGLPCEGINLFVCDGEAAWQTVFHFHLHVIPRSAGDGWEVSPESDVERGRSHLDAEAQAIRRAFR</sequence>
<comment type="caution">
    <text evidence="3">The sequence shown here is derived from an EMBL/GenBank/DDBJ whole genome shotgun (WGS) entry which is preliminary data.</text>
</comment>
<accession>A0ABV5UZC4</accession>
<evidence type="ECO:0000259" key="2">
    <source>
        <dbReference type="PROSITE" id="PS51084"/>
    </source>
</evidence>
<feature type="domain" description="HIT" evidence="2">
    <location>
        <begin position="13"/>
        <end position="121"/>
    </location>
</feature>
<dbReference type="GO" id="GO:0008168">
    <property type="term" value="F:methyltransferase activity"/>
    <property type="evidence" value="ECO:0007669"/>
    <property type="project" value="UniProtKB-KW"/>
</dbReference>
<dbReference type="EC" id="2.1.1.-" evidence="3"/>
<dbReference type="EMBL" id="JBHMAX010000005">
    <property type="protein sequence ID" value="MFB9730914.1"/>
    <property type="molecule type" value="Genomic_DNA"/>
</dbReference>
<dbReference type="Pfam" id="PF01230">
    <property type="entry name" value="HIT"/>
    <property type="match status" value="1"/>
</dbReference>
<dbReference type="SUPFAM" id="SSF54197">
    <property type="entry name" value="HIT-like"/>
    <property type="match status" value="1"/>
</dbReference>
<evidence type="ECO:0000256" key="1">
    <source>
        <dbReference type="PROSITE-ProRule" id="PRU00464"/>
    </source>
</evidence>
<evidence type="ECO:0000313" key="3">
    <source>
        <dbReference type="EMBL" id="MFB9730914.1"/>
    </source>
</evidence>